<organism evidence="10 11">
    <name type="scientific">Pacificimonas pallii</name>
    <dbReference type="NCBI Taxonomy" id="2827236"/>
    <lineage>
        <taxon>Bacteria</taxon>
        <taxon>Pseudomonadati</taxon>
        <taxon>Pseudomonadota</taxon>
        <taxon>Alphaproteobacteria</taxon>
        <taxon>Sphingomonadales</taxon>
        <taxon>Sphingosinicellaceae</taxon>
        <taxon>Pacificimonas</taxon>
    </lineage>
</organism>
<dbReference type="Pfam" id="PF02321">
    <property type="entry name" value="OEP"/>
    <property type="match status" value="2"/>
</dbReference>
<evidence type="ECO:0000256" key="6">
    <source>
        <dbReference type="ARBA" id="ARBA00023136"/>
    </source>
</evidence>
<dbReference type="InterPro" id="IPR003423">
    <property type="entry name" value="OMP_efflux"/>
</dbReference>
<keyword evidence="7" id="KW-0998">Cell outer membrane</keyword>
<keyword evidence="11" id="KW-1185">Reference proteome</keyword>
<comment type="subcellular location">
    <subcellularLocation>
        <location evidence="1">Cell outer membrane</location>
    </subcellularLocation>
</comment>
<dbReference type="RefSeq" id="WP_218445716.1">
    <property type="nucleotide sequence ID" value="NZ_JAGSPA010000003.1"/>
</dbReference>
<feature type="coiled-coil region" evidence="8">
    <location>
        <begin position="345"/>
        <end position="398"/>
    </location>
</feature>
<dbReference type="Proteomes" id="UP000722336">
    <property type="component" value="Unassembled WGS sequence"/>
</dbReference>
<evidence type="ECO:0000256" key="8">
    <source>
        <dbReference type="SAM" id="Coils"/>
    </source>
</evidence>
<evidence type="ECO:0000256" key="3">
    <source>
        <dbReference type="ARBA" id="ARBA00022448"/>
    </source>
</evidence>
<accession>A0ABS6SF57</accession>
<gene>
    <name evidence="10" type="ORF">KCG44_08845</name>
</gene>
<dbReference type="PANTHER" id="PTHR30026">
    <property type="entry name" value="OUTER MEMBRANE PROTEIN TOLC"/>
    <property type="match status" value="1"/>
</dbReference>
<feature type="chain" id="PRO_5046465380" evidence="9">
    <location>
        <begin position="22"/>
        <end position="464"/>
    </location>
</feature>
<keyword evidence="9" id="KW-0732">Signal</keyword>
<keyword evidence="8" id="KW-0175">Coiled coil</keyword>
<name>A0ABS6SF57_9SPHN</name>
<keyword evidence="3" id="KW-0813">Transport</keyword>
<evidence type="ECO:0000313" key="11">
    <source>
        <dbReference type="Proteomes" id="UP000722336"/>
    </source>
</evidence>
<dbReference type="InterPro" id="IPR051906">
    <property type="entry name" value="TolC-like"/>
</dbReference>
<evidence type="ECO:0000313" key="10">
    <source>
        <dbReference type="EMBL" id="MBV7256890.1"/>
    </source>
</evidence>
<reference evidence="10 11" key="1">
    <citation type="submission" date="2021-04" db="EMBL/GenBank/DDBJ databases">
        <authorList>
            <person name="Pira H."/>
            <person name="Risdian C."/>
            <person name="Wink J."/>
        </authorList>
    </citation>
    <scope>NUCLEOTIDE SEQUENCE [LARGE SCALE GENOMIC DNA]</scope>
    <source>
        <strain evidence="10 11">WHA3</strain>
    </source>
</reference>
<proteinExistence type="inferred from homology"/>
<evidence type="ECO:0000256" key="2">
    <source>
        <dbReference type="ARBA" id="ARBA00007613"/>
    </source>
</evidence>
<evidence type="ECO:0000256" key="1">
    <source>
        <dbReference type="ARBA" id="ARBA00004442"/>
    </source>
</evidence>
<evidence type="ECO:0000256" key="9">
    <source>
        <dbReference type="SAM" id="SignalP"/>
    </source>
</evidence>
<keyword evidence="5" id="KW-0812">Transmembrane</keyword>
<comment type="similarity">
    <text evidence="2">Belongs to the outer membrane factor (OMF) (TC 1.B.17) family.</text>
</comment>
<sequence>MPYRKLLCAASLLLFASHVWARAELPVASGDPMAITAENDPLIELSREEEEKVAFRTVIASAIARNPRVAEAEAYLAEAKANRRAARMGLIPDVEIGVSGRQSLARNFSNDPDNLVERARSRGRLDATFSVQQTILDFGASSARIEAAKHRLTAAALETDATAERTALAAVSAWYDVFAYRALVTLSEGFLLNQQGFRNAIEERIEQGVNAEGDLARVDSSLASTGASLAQYRRLVANAEARYTELIGTPPPAGTRRAPTPDVPSITKDMAQFLGRNAPGVEAAREEAEASRDDSRAVGKSNLPTVSAGIEGGRYGVFDNDAGADYDVRATVNLRQRFFAGNFARADAEKARALAQRARADAVEEEAAREAAIAWADVDALEAQLAALETNYVASRRTRDVIAERFAFARGDLFDVLQAEDNFFSVAGRYIQALTERDAAHYVLLARTGRLLDALGVDAQGNLQ</sequence>
<dbReference type="PANTHER" id="PTHR30026:SF20">
    <property type="entry name" value="OUTER MEMBRANE PROTEIN TOLC"/>
    <property type="match status" value="1"/>
</dbReference>
<evidence type="ECO:0000256" key="7">
    <source>
        <dbReference type="ARBA" id="ARBA00023237"/>
    </source>
</evidence>
<feature type="signal peptide" evidence="9">
    <location>
        <begin position="1"/>
        <end position="21"/>
    </location>
</feature>
<protein>
    <submittedName>
        <fullName evidence="10">TolC family protein</fullName>
    </submittedName>
</protein>
<keyword evidence="6" id="KW-0472">Membrane</keyword>
<dbReference type="EMBL" id="JAGSPA010000003">
    <property type="protein sequence ID" value="MBV7256890.1"/>
    <property type="molecule type" value="Genomic_DNA"/>
</dbReference>
<evidence type="ECO:0000256" key="5">
    <source>
        <dbReference type="ARBA" id="ARBA00022692"/>
    </source>
</evidence>
<evidence type="ECO:0000256" key="4">
    <source>
        <dbReference type="ARBA" id="ARBA00022452"/>
    </source>
</evidence>
<comment type="caution">
    <text evidence="10">The sequence shown here is derived from an EMBL/GenBank/DDBJ whole genome shotgun (WGS) entry which is preliminary data.</text>
</comment>
<keyword evidence="4" id="KW-1134">Transmembrane beta strand</keyword>